<dbReference type="Proteomes" id="UP000240572">
    <property type="component" value="Unassembled WGS sequence"/>
</dbReference>
<sequence>MQLPPFLQPGDTIGITCPSGYLPPERIVFAKQALESWGYKVITGSTIGSGHFYFSDTDERRRYDLQTMLDNPEIKAILMGRGGYGLSRIIDDIDFSRFIQQPKWICGFSDITVLHSHIQSNFGIATLHSPMCGAFHTAEDLPANLLSLQQAWTGQPFAYPVPTHEYNREGWAEGVVVGGNLAILAHLSGSVSQLDTQGKILFIEDIGEYLYNIDRMLLNLKRAGMLSGIRGLVCGGFTDIKDTERPFGQNIYELIRDKVAEYAYPVCFDFPVGHQELNYTLCLGKSYTLEVTAQAASLVG</sequence>
<organism evidence="9 10">
    <name type="scientific">Taibaiella chishuiensis</name>
    <dbReference type="NCBI Taxonomy" id="1434707"/>
    <lineage>
        <taxon>Bacteria</taxon>
        <taxon>Pseudomonadati</taxon>
        <taxon>Bacteroidota</taxon>
        <taxon>Chitinophagia</taxon>
        <taxon>Chitinophagales</taxon>
        <taxon>Chitinophagaceae</taxon>
        <taxon>Taibaiella</taxon>
    </lineage>
</organism>
<dbReference type="SUPFAM" id="SSF52317">
    <property type="entry name" value="Class I glutamine amidotransferase-like"/>
    <property type="match status" value="1"/>
</dbReference>
<feature type="domain" description="LD-carboxypeptidase N-terminal" evidence="7">
    <location>
        <begin position="13"/>
        <end position="128"/>
    </location>
</feature>
<evidence type="ECO:0000256" key="1">
    <source>
        <dbReference type="ARBA" id="ARBA00010233"/>
    </source>
</evidence>
<name>A0A2P8DCQ1_9BACT</name>
<dbReference type="RefSeq" id="WP_106521674.1">
    <property type="nucleotide sequence ID" value="NZ_PYGD01000001.1"/>
</dbReference>
<dbReference type="SUPFAM" id="SSF141986">
    <property type="entry name" value="LD-carboxypeptidase A C-terminal domain-like"/>
    <property type="match status" value="1"/>
</dbReference>
<dbReference type="PIRSF" id="PIRSF028757">
    <property type="entry name" value="LD-carboxypeptidase"/>
    <property type="match status" value="1"/>
</dbReference>
<dbReference type="InterPro" id="IPR027478">
    <property type="entry name" value="LdcA_N"/>
</dbReference>
<evidence type="ECO:0000256" key="4">
    <source>
        <dbReference type="ARBA" id="ARBA00022801"/>
    </source>
</evidence>
<dbReference type="EMBL" id="PYGD01000001">
    <property type="protein sequence ID" value="PSK94996.1"/>
    <property type="molecule type" value="Genomic_DNA"/>
</dbReference>
<dbReference type="InterPro" id="IPR003507">
    <property type="entry name" value="S66_fam"/>
</dbReference>
<dbReference type="PANTHER" id="PTHR30237">
    <property type="entry name" value="MURAMOYLTETRAPEPTIDE CARBOXYPEPTIDASE"/>
    <property type="match status" value="1"/>
</dbReference>
<keyword evidence="3" id="KW-0645">Protease</keyword>
<evidence type="ECO:0000256" key="3">
    <source>
        <dbReference type="ARBA" id="ARBA00022670"/>
    </source>
</evidence>
<dbReference type="Pfam" id="PF17676">
    <property type="entry name" value="Peptidase_S66C"/>
    <property type="match status" value="1"/>
</dbReference>
<dbReference type="GO" id="GO:0004180">
    <property type="term" value="F:carboxypeptidase activity"/>
    <property type="evidence" value="ECO:0007669"/>
    <property type="project" value="UniProtKB-KW"/>
</dbReference>
<feature type="active site" description="Nucleophile" evidence="6">
    <location>
        <position position="109"/>
    </location>
</feature>
<evidence type="ECO:0000259" key="7">
    <source>
        <dbReference type="Pfam" id="PF02016"/>
    </source>
</evidence>
<evidence type="ECO:0000256" key="2">
    <source>
        <dbReference type="ARBA" id="ARBA00022645"/>
    </source>
</evidence>
<keyword evidence="10" id="KW-1185">Reference proteome</keyword>
<feature type="domain" description="LD-carboxypeptidase C-terminal" evidence="8">
    <location>
        <begin position="173"/>
        <end position="289"/>
    </location>
</feature>
<dbReference type="AlphaFoldDB" id="A0A2P8DCQ1"/>
<keyword evidence="2 9" id="KW-0121">Carboxypeptidase</keyword>
<dbReference type="PANTHER" id="PTHR30237:SF2">
    <property type="entry name" value="MUREIN TETRAPEPTIDE CARBOXYPEPTIDASE"/>
    <property type="match status" value="1"/>
</dbReference>
<keyword evidence="4" id="KW-0378">Hydrolase</keyword>
<dbReference type="Gene3D" id="3.40.50.10740">
    <property type="entry name" value="Class I glutamine amidotransferase-like"/>
    <property type="match status" value="1"/>
</dbReference>
<dbReference type="Gene3D" id="3.50.30.60">
    <property type="entry name" value="LD-carboxypeptidase A C-terminal domain-like"/>
    <property type="match status" value="1"/>
</dbReference>
<dbReference type="GO" id="GO:0008236">
    <property type="term" value="F:serine-type peptidase activity"/>
    <property type="evidence" value="ECO:0007669"/>
    <property type="project" value="UniProtKB-KW"/>
</dbReference>
<evidence type="ECO:0000259" key="8">
    <source>
        <dbReference type="Pfam" id="PF17676"/>
    </source>
</evidence>
<evidence type="ECO:0000256" key="6">
    <source>
        <dbReference type="PIRSR" id="PIRSR028757-1"/>
    </source>
</evidence>
<proteinExistence type="inferred from homology"/>
<dbReference type="InterPro" id="IPR040449">
    <property type="entry name" value="Peptidase_S66_N"/>
</dbReference>
<evidence type="ECO:0000256" key="5">
    <source>
        <dbReference type="ARBA" id="ARBA00022825"/>
    </source>
</evidence>
<accession>A0A2P8DCQ1</accession>
<feature type="active site" description="Charge relay system" evidence="6">
    <location>
        <position position="274"/>
    </location>
</feature>
<reference evidence="9 10" key="1">
    <citation type="submission" date="2018-03" db="EMBL/GenBank/DDBJ databases">
        <title>Genomic Encyclopedia of Type Strains, Phase III (KMG-III): the genomes of soil and plant-associated and newly described type strains.</title>
        <authorList>
            <person name="Whitman W."/>
        </authorList>
    </citation>
    <scope>NUCLEOTIDE SEQUENCE [LARGE SCALE GENOMIC DNA]</scope>
    <source>
        <strain evidence="9 10">CGMCC 1.12700</strain>
    </source>
</reference>
<dbReference type="InterPro" id="IPR029062">
    <property type="entry name" value="Class_I_gatase-like"/>
</dbReference>
<comment type="similarity">
    <text evidence="1">Belongs to the peptidase S66 family.</text>
</comment>
<dbReference type="InterPro" id="IPR027461">
    <property type="entry name" value="Carboxypeptidase_A_C_sf"/>
</dbReference>
<feature type="active site" description="Charge relay system" evidence="6">
    <location>
        <position position="204"/>
    </location>
</feature>
<dbReference type="CDD" id="cd07025">
    <property type="entry name" value="Peptidase_S66"/>
    <property type="match status" value="1"/>
</dbReference>
<evidence type="ECO:0000313" key="9">
    <source>
        <dbReference type="EMBL" id="PSK94996.1"/>
    </source>
</evidence>
<gene>
    <name evidence="9" type="ORF">B0I18_1011160</name>
</gene>
<comment type="caution">
    <text evidence="9">The sequence shown here is derived from an EMBL/GenBank/DDBJ whole genome shotgun (WGS) entry which is preliminary data.</text>
</comment>
<dbReference type="InterPro" id="IPR040921">
    <property type="entry name" value="Peptidase_S66C"/>
</dbReference>
<keyword evidence="5" id="KW-0720">Serine protease</keyword>
<protein>
    <submittedName>
        <fullName evidence="9">Muramoyltetrapeptide carboxypeptidase</fullName>
    </submittedName>
</protein>
<dbReference type="GO" id="GO:0006508">
    <property type="term" value="P:proteolysis"/>
    <property type="evidence" value="ECO:0007669"/>
    <property type="project" value="UniProtKB-KW"/>
</dbReference>
<evidence type="ECO:0000313" key="10">
    <source>
        <dbReference type="Proteomes" id="UP000240572"/>
    </source>
</evidence>
<dbReference type="OrthoDB" id="9807329at2"/>
<dbReference type="Pfam" id="PF02016">
    <property type="entry name" value="Peptidase_S66"/>
    <property type="match status" value="1"/>
</dbReference>